<organism evidence="1 2">
    <name type="scientific">Puniceibacterium antarcticum</name>
    <dbReference type="NCBI Taxonomy" id="1206336"/>
    <lineage>
        <taxon>Bacteria</taxon>
        <taxon>Pseudomonadati</taxon>
        <taxon>Pseudomonadota</taxon>
        <taxon>Alphaproteobacteria</taxon>
        <taxon>Rhodobacterales</taxon>
        <taxon>Paracoccaceae</taxon>
        <taxon>Puniceibacterium</taxon>
    </lineage>
</organism>
<dbReference type="AlphaFoldDB" id="A0A2G8RGL4"/>
<evidence type="ECO:0008006" key="3">
    <source>
        <dbReference type="Google" id="ProtNLM"/>
    </source>
</evidence>
<keyword evidence="2" id="KW-1185">Reference proteome</keyword>
<dbReference type="RefSeq" id="WP_099910642.1">
    <property type="nucleotide sequence ID" value="NZ_AWWI01000060.1"/>
</dbReference>
<reference evidence="1 2" key="1">
    <citation type="submission" date="2013-09" db="EMBL/GenBank/DDBJ databases">
        <title>Genome sequencing of Phaeobacter antarcticus sp. nov. SM1211.</title>
        <authorList>
            <person name="Zhang X.-Y."/>
            <person name="Liu C."/>
            <person name="Chen X.-L."/>
            <person name="Xie B.-B."/>
            <person name="Qin Q.-L."/>
            <person name="Rong J.-C."/>
            <person name="Zhang Y.-Z."/>
        </authorList>
    </citation>
    <scope>NUCLEOTIDE SEQUENCE [LARGE SCALE GENOMIC DNA]</scope>
    <source>
        <strain evidence="1 2">SM1211</strain>
    </source>
</reference>
<name>A0A2G8RGL4_9RHOB</name>
<protein>
    <recommendedName>
        <fullName evidence="3">50S ribosomal protein L34</fullName>
    </recommendedName>
</protein>
<dbReference type="InterPro" id="IPR003772">
    <property type="entry name" value="YceD"/>
</dbReference>
<gene>
    <name evidence="1" type="ORF">P775_09275</name>
</gene>
<proteinExistence type="predicted"/>
<sequence>MAQPDPKTAQGTGDFRVANLKSRAPTQFSLRPDAAERDAIARELGIEGVRKLIFEGQIAPLGKRGWRLSATLGATVVQACVVTLAPVVTRIDEEITRTFVPPEQIRQPDEGSEIEMPEDDTTEPLGDVISARASMIESLALALPMYPRAEGAELGEAVFTEDGTEPIRDADLKPFAGLAGLRDKMDKED</sequence>
<dbReference type="Pfam" id="PF02620">
    <property type="entry name" value="YceD"/>
    <property type="match status" value="1"/>
</dbReference>
<accession>A0A2G8RGL4</accession>
<comment type="caution">
    <text evidence="1">The sequence shown here is derived from an EMBL/GenBank/DDBJ whole genome shotgun (WGS) entry which is preliminary data.</text>
</comment>
<dbReference type="OrthoDB" id="8443793at2"/>
<evidence type="ECO:0000313" key="2">
    <source>
        <dbReference type="Proteomes" id="UP000231259"/>
    </source>
</evidence>
<evidence type="ECO:0000313" key="1">
    <source>
        <dbReference type="EMBL" id="PIL20707.1"/>
    </source>
</evidence>
<dbReference type="Proteomes" id="UP000231259">
    <property type="component" value="Unassembled WGS sequence"/>
</dbReference>
<dbReference type="EMBL" id="AWWI01000060">
    <property type="protein sequence ID" value="PIL20707.1"/>
    <property type="molecule type" value="Genomic_DNA"/>
</dbReference>